<dbReference type="EC" id="3.4.24.3" evidence="5"/>
<dbReference type="SUPFAM" id="SSF49299">
    <property type="entry name" value="PKD domain"/>
    <property type="match status" value="1"/>
</dbReference>
<dbReference type="PANTHER" id="PTHR13062:SF9">
    <property type="entry name" value="MICROBIAL COLLAGENASE"/>
    <property type="match status" value="1"/>
</dbReference>
<sequence>MKKKRHTAHTSRMMASVLLSTSFLLGTVGTPAQALAVKDYSSAIGREAHQNVPPSGKYVERKLDPVTSFQHQSSDKAGEYPHPVEPTWSIEEQESSNEQQRSMKANAEKYAMADLNKLSYDELVNVLVTVNWEQIPELFDFTPDTYAFYNDRQRVQAIIDALQVRGTQYSSSDSKGIDTLVEVLRSGYYLGYYHQELSYLNQRSEHQKVFPALQAIADNPNFKLGTDAQNEVVDAFGGLIGNTFVSASLVEKAAPIIRQYEEQMDTFITQRSAGDAVFRIMSQFSYILMWRVDEPTKKQEFYGKIDTYLNELGNLALHGDTDEAKEWVLDNGFYHSAYLGEYHSNPNKGNEVLTEALALYPYVGLQYMQVAKLIQTVYGGKDAQGRDIQFNKIREDALEKYLPKEYTFDEGSIVMKTGGDVTEEKVKRLYWAAKEVKAQFHRMAGRDEPMEEGNPDDILTIVLYNSPSEYKMNNPLYGYETDNGGMYIEGKGTFFTYERTPQQSTYTLEELFRHEFTHYLQGRYAIPGLWNEGPIYRDERLSWFEEGGAELFAGSTRTTGVLPRKSMVNNLIRFGQNNWYTASQTLHARYGSWDFYTYSYALQYHMMKDDWNKLDDIMDYIEANNVDGYDQLIRTLSNDSELNRDYQRTMESLVDSYPDLTVPLVSDDYLVTPDPKASAEIFREIEEVTGLQNVSTNKHDSEFFQTFTLTGTYTGTQAQGEKQDWETMSRITDEFLTTLTSHPWNGFKTVTAYFTNYRVNASNQFEYDVTFHGVLPEQGDGENQPPVIVMNGPSKAAVNEEIAFSSNGSSDPDGSIVSYLWEFGDGTSSSDANPTHVYENQGEYTVKLRVTDDKGAVTAKSMTITIEEQGGEIGEKELEPNNSFSEANPLKSNVMLSGQTSKQDDKDIFALKVLGNGTVKINLTSEHDTGLNWVVHHEDDLNNYLAYPKTSGKTLSGEFEATPGTYYLSVYNFNGETIPYKVTAELPEEDTEPTETEPNNSFDNANALQLGEELSGQTDRTDDKDTYIIQVEEDGIVQVTVSSEKDEGLNWVVFHEDDLETYFAYPENAGKKLSGEFEAKPGKYYLLVYNTNKTTIPYKVIVNAE</sequence>
<evidence type="ECO:0000256" key="4">
    <source>
        <dbReference type="ARBA" id="ARBA00004613"/>
    </source>
</evidence>
<dbReference type="PROSITE" id="PS50093">
    <property type="entry name" value="PKD"/>
    <property type="match status" value="1"/>
</dbReference>
<dbReference type="CDD" id="cd00146">
    <property type="entry name" value="PKD"/>
    <property type="match status" value="1"/>
</dbReference>
<keyword evidence="14" id="KW-0482">Metalloprotease</keyword>
<dbReference type="Proteomes" id="UP000197781">
    <property type="component" value="Chromosome"/>
</dbReference>
<dbReference type="Pfam" id="PF01752">
    <property type="entry name" value="Peptidase_M9"/>
    <property type="match status" value="1"/>
</dbReference>
<evidence type="ECO:0000256" key="2">
    <source>
        <dbReference type="ARBA" id="ARBA00001913"/>
    </source>
</evidence>
<evidence type="ECO:0000259" key="20">
    <source>
        <dbReference type="PROSITE" id="PS50093"/>
    </source>
</evidence>
<evidence type="ECO:0000256" key="11">
    <source>
        <dbReference type="ARBA" id="ARBA00022833"/>
    </source>
</evidence>
<evidence type="ECO:0000256" key="9">
    <source>
        <dbReference type="ARBA" id="ARBA00022729"/>
    </source>
</evidence>
<gene>
    <name evidence="21" type="ORF">BP422_17155</name>
</gene>
<reference evidence="21 22" key="1">
    <citation type="submission" date="2016-11" db="EMBL/GenBank/DDBJ databases">
        <authorList>
            <person name="Jaros S."/>
            <person name="Januszkiewicz K."/>
            <person name="Wedrychowicz H."/>
        </authorList>
    </citation>
    <scope>NUCLEOTIDE SEQUENCE [LARGE SCALE GENOMIC DNA]</scope>
    <source>
        <strain evidence="21 22">NF2</strain>
    </source>
</reference>
<evidence type="ECO:0000256" key="16">
    <source>
        <dbReference type="ARBA" id="ARBA00034318"/>
    </source>
</evidence>
<comment type="cofactor">
    <cofactor evidence="3">
        <name>Zn(2+)</name>
        <dbReference type="ChEBI" id="CHEBI:29105"/>
    </cofactor>
</comment>
<keyword evidence="10" id="KW-0378">Hydrolase</keyword>
<organism evidence="21 22">
    <name type="scientific">Brevibacillus formosus</name>
    <dbReference type="NCBI Taxonomy" id="54913"/>
    <lineage>
        <taxon>Bacteria</taxon>
        <taxon>Bacillati</taxon>
        <taxon>Bacillota</taxon>
        <taxon>Bacilli</taxon>
        <taxon>Bacillales</taxon>
        <taxon>Paenibacillaceae</taxon>
        <taxon>Brevibacillus</taxon>
    </lineage>
</organism>
<dbReference type="RefSeq" id="WP_088908811.1">
    <property type="nucleotide sequence ID" value="NZ_CP018145.1"/>
</dbReference>
<evidence type="ECO:0000256" key="17">
    <source>
        <dbReference type="ARBA" id="ARBA00034362"/>
    </source>
</evidence>
<dbReference type="InterPro" id="IPR002169">
    <property type="entry name" value="Peptidase_M9A/M9B"/>
</dbReference>
<evidence type="ECO:0000256" key="7">
    <source>
        <dbReference type="ARBA" id="ARBA00022670"/>
    </source>
</evidence>
<protein>
    <recommendedName>
        <fullName evidence="5">microbial collagenase</fullName>
        <ecNumber evidence="5">3.4.24.3</ecNumber>
    </recommendedName>
    <alternativeName>
        <fullName evidence="17">Microbial collagenase</fullName>
    </alternativeName>
</protein>
<evidence type="ECO:0000313" key="22">
    <source>
        <dbReference type="Proteomes" id="UP000197781"/>
    </source>
</evidence>
<evidence type="ECO:0000256" key="10">
    <source>
        <dbReference type="ARBA" id="ARBA00022801"/>
    </source>
</evidence>
<dbReference type="Pfam" id="PF18496">
    <property type="entry name" value="ColG_sub"/>
    <property type="match status" value="1"/>
</dbReference>
<dbReference type="Gene3D" id="2.60.120.380">
    <property type="match status" value="2"/>
</dbReference>
<dbReference type="Pfam" id="PF18911">
    <property type="entry name" value="PKD_4"/>
    <property type="match status" value="1"/>
</dbReference>
<evidence type="ECO:0000256" key="12">
    <source>
        <dbReference type="ARBA" id="ARBA00022837"/>
    </source>
</evidence>
<keyword evidence="12" id="KW-0106">Calcium</keyword>
<evidence type="ECO:0000256" key="6">
    <source>
        <dbReference type="ARBA" id="ARBA00022525"/>
    </source>
</evidence>
<keyword evidence="9 19" id="KW-0732">Signal</keyword>
<keyword evidence="6" id="KW-0964">Secreted</keyword>
<dbReference type="Gene3D" id="3.40.30.160">
    <property type="entry name" value="Collagenase ColT, N-terminal domain"/>
    <property type="match status" value="1"/>
</dbReference>
<dbReference type="GO" id="GO:0004222">
    <property type="term" value="F:metalloendopeptidase activity"/>
    <property type="evidence" value="ECO:0007669"/>
    <property type="project" value="UniProtKB-EC"/>
</dbReference>
<evidence type="ECO:0000256" key="1">
    <source>
        <dbReference type="ARBA" id="ARBA00000424"/>
    </source>
</evidence>
<evidence type="ECO:0000313" key="21">
    <source>
        <dbReference type="EMBL" id="ASJ55125.1"/>
    </source>
</evidence>
<comment type="similarity">
    <text evidence="16">Belongs to the peptidase M9B family. Collagenase subfamily.</text>
</comment>
<evidence type="ECO:0000256" key="15">
    <source>
        <dbReference type="ARBA" id="ARBA00023145"/>
    </source>
</evidence>
<dbReference type="GO" id="GO:0005576">
    <property type="term" value="C:extracellular region"/>
    <property type="evidence" value="ECO:0007669"/>
    <property type="project" value="UniProtKB-SubCell"/>
</dbReference>
<keyword evidence="8" id="KW-0479">Metal-binding</keyword>
<comment type="cofactor">
    <cofactor evidence="2">
        <name>Ca(2+)</name>
        <dbReference type="ChEBI" id="CHEBI:29108"/>
    </cofactor>
</comment>
<dbReference type="Pfam" id="PF04151">
    <property type="entry name" value="PPC"/>
    <property type="match status" value="2"/>
</dbReference>
<evidence type="ECO:0000256" key="8">
    <source>
        <dbReference type="ARBA" id="ARBA00022723"/>
    </source>
</evidence>
<dbReference type="PANTHER" id="PTHR13062">
    <property type="entry name" value="COLLAGENASE"/>
    <property type="match status" value="1"/>
</dbReference>
<dbReference type="Gene3D" id="1.10.390.20">
    <property type="match status" value="1"/>
</dbReference>
<dbReference type="InterPro" id="IPR041379">
    <property type="entry name" value="ColG_subdomain"/>
</dbReference>
<comment type="subcellular location">
    <subcellularLocation>
        <location evidence="4">Secreted</location>
    </subcellularLocation>
</comment>
<dbReference type="SUPFAM" id="SSF89260">
    <property type="entry name" value="Collagen-binding domain"/>
    <property type="match status" value="2"/>
</dbReference>
<evidence type="ECO:0000256" key="3">
    <source>
        <dbReference type="ARBA" id="ARBA00001947"/>
    </source>
</evidence>
<keyword evidence="11" id="KW-0862">Zinc</keyword>
<name>A0A220MJV1_9BACL</name>
<keyword evidence="7" id="KW-0645">Protease</keyword>
<evidence type="ECO:0000256" key="18">
    <source>
        <dbReference type="PIRSR" id="PIRSR602169-1"/>
    </source>
</evidence>
<dbReference type="PRINTS" id="PR00931">
    <property type="entry name" value="MICOLLPTASE"/>
</dbReference>
<dbReference type="InterPro" id="IPR007280">
    <property type="entry name" value="Peptidase_C_arc/bac"/>
</dbReference>
<dbReference type="KEGG" id="bfm:BP422_17155"/>
<feature type="signal peptide" evidence="19">
    <location>
        <begin position="1"/>
        <end position="34"/>
    </location>
</feature>
<evidence type="ECO:0000256" key="14">
    <source>
        <dbReference type="ARBA" id="ARBA00023049"/>
    </source>
</evidence>
<dbReference type="InterPro" id="IPR035986">
    <property type="entry name" value="PKD_dom_sf"/>
</dbReference>
<dbReference type="InterPro" id="IPR000601">
    <property type="entry name" value="PKD_dom"/>
</dbReference>
<dbReference type="GO" id="GO:0006508">
    <property type="term" value="P:proteolysis"/>
    <property type="evidence" value="ECO:0007669"/>
    <property type="project" value="UniProtKB-KW"/>
</dbReference>
<evidence type="ECO:0000256" key="13">
    <source>
        <dbReference type="ARBA" id="ARBA00023026"/>
    </source>
</evidence>
<dbReference type="EMBL" id="CP018145">
    <property type="protein sequence ID" value="ASJ55125.1"/>
    <property type="molecule type" value="Genomic_DNA"/>
</dbReference>
<accession>A0A220MJV1</accession>
<dbReference type="Gene3D" id="2.60.40.10">
    <property type="entry name" value="Immunoglobulins"/>
    <property type="match status" value="1"/>
</dbReference>
<dbReference type="Pfam" id="PF08453">
    <property type="entry name" value="Peptidase_M9_N"/>
    <property type="match status" value="1"/>
</dbReference>
<dbReference type="GO" id="GO:0008270">
    <property type="term" value="F:zinc ion binding"/>
    <property type="evidence" value="ECO:0007669"/>
    <property type="project" value="InterPro"/>
</dbReference>
<evidence type="ECO:0000256" key="19">
    <source>
        <dbReference type="SAM" id="SignalP"/>
    </source>
</evidence>
<feature type="active site" evidence="18">
    <location>
        <position position="515"/>
    </location>
</feature>
<dbReference type="InterPro" id="IPR022409">
    <property type="entry name" value="PKD/Chitinase_dom"/>
</dbReference>
<comment type="catalytic activity">
    <reaction evidence="1">
        <text>Digestion of native collagen in the triple helical region at Xaa-|-Gly bonds. With synthetic peptides, a preference is shown for Gly at P3 and P1', Pro and Ala at P2 and P2', and hydroxyproline, Ala or Arg at P3'.</text>
        <dbReference type="EC" id="3.4.24.3"/>
    </reaction>
</comment>
<dbReference type="InterPro" id="IPR013783">
    <property type="entry name" value="Ig-like_fold"/>
</dbReference>
<evidence type="ECO:0000256" key="5">
    <source>
        <dbReference type="ARBA" id="ARBA00012653"/>
    </source>
</evidence>
<proteinExistence type="inferred from homology"/>
<dbReference type="SMART" id="SM00089">
    <property type="entry name" value="PKD"/>
    <property type="match status" value="1"/>
</dbReference>
<keyword evidence="13" id="KW-0843">Virulence</keyword>
<feature type="chain" id="PRO_5012352327" description="microbial collagenase" evidence="19">
    <location>
        <begin position="35"/>
        <end position="1105"/>
    </location>
</feature>
<dbReference type="Gene3D" id="3.30.980.50">
    <property type="match status" value="1"/>
</dbReference>
<dbReference type="AlphaFoldDB" id="A0A220MJV1"/>
<dbReference type="InterPro" id="IPR013661">
    <property type="entry name" value="Peptidase_M9_N_dom"/>
</dbReference>
<keyword evidence="15" id="KW-0865">Zymogen</keyword>
<feature type="domain" description="PKD" evidence="20">
    <location>
        <begin position="785"/>
        <end position="873"/>
    </location>
</feature>